<evidence type="ECO:0000313" key="1">
    <source>
        <dbReference type="EMBL" id="WAQ98921.1"/>
    </source>
</evidence>
<keyword evidence="2" id="KW-1185">Reference proteome</keyword>
<accession>A0ABY7DPT2</accession>
<reference evidence="1" key="1">
    <citation type="submission" date="2022-11" db="EMBL/GenBank/DDBJ databases">
        <title>Centuries of genome instability and evolution in soft-shell clam transmissible cancer (bioRxiv).</title>
        <authorList>
            <person name="Hart S.F.M."/>
            <person name="Yonemitsu M.A."/>
            <person name="Giersch R.M."/>
            <person name="Beal B.F."/>
            <person name="Arriagada G."/>
            <person name="Davis B.W."/>
            <person name="Ostrander E.A."/>
            <person name="Goff S.P."/>
            <person name="Metzger M.J."/>
        </authorList>
    </citation>
    <scope>NUCLEOTIDE SEQUENCE</scope>
    <source>
        <strain evidence="1">MELC-2E11</strain>
        <tissue evidence="1">Siphon/mantle</tissue>
    </source>
</reference>
<sequence length="86" mass="9790">GAPHPHVLHYFLLVLEKGVVDGEAHSEIHVPLRYAHPNFAYVLNLRYQTNTNGLGIKLMTRIEFWTPTTDTNPQLNATFTSIRSTF</sequence>
<proteinExistence type="predicted"/>
<protein>
    <submittedName>
        <fullName evidence="1">Uncharacterized protein</fullName>
    </submittedName>
</protein>
<organism evidence="1 2">
    <name type="scientific">Mya arenaria</name>
    <name type="common">Soft-shell clam</name>
    <dbReference type="NCBI Taxonomy" id="6604"/>
    <lineage>
        <taxon>Eukaryota</taxon>
        <taxon>Metazoa</taxon>
        <taxon>Spiralia</taxon>
        <taxon>Lophotrochozoa</taxon>
        <taxon>Mollusca</taxon>
        <taxon>Bivalvia</taxon>
        <taxon>Autobranchia</taxon>
        <taxon>Heteroconchia</taxon>
        <taxon>Euheterodonta</taxon>
        <taxon>Imparidentia</taxon>
        <taxon>Neoheterodontei</taxon>
        <taxon>Myida</taxon>
        <taxon>Myoidea</taxon>
        <taxon>Myidae</taxon>
        <taxon>Mya</taxon>
    </lineage>
</organism>
<name>A0ABY7DPT2_MYAAR</name>
<feature type="non-terminal residue" evidence="1">
    <location>
        <position position="1"/>
    </location>
</feature>
<gene>
    <name evidence="1" type="ORF">MAR_023294</name>
</gene>
<dbReference type="EMBL" id="CP111014">
    <property type="protein sequence ID" value="WAQ98921.1"/>
    <property type="molecule type" value="Genomic_DNA"/>
</dbReference>
<evidence type="ECO:0000313" key="2">
    <source>
        <dbReference type="Proteomes" id="UP001164746"/>
    </source>
</evidence>
<dbReference type="Proteomes" id="UP001164746">
    <property type="component" value="Chromosome 3"/>
</dbReference>